<evidence type="ECO:0000256" key="2">
    <source>
        <dbReference type="ARBA" id="ARBA00022723"/>
    </source>
</evidence>
<accession>G7DZC6</accession>
<dbReference type="PANTHER" id="PTHR43175:SF3">
    <property type="entry name" value="CARBON DISULFIDE HYDROLASE"/>
    <property type="match status" value="1"/>
</dbReference>
<keyword evidence="3 4" id="KW-0862">Zinc</keyword>
<organism evidence="6 7">
    <name type="scientific">Mixia osmundae (strain CBS 9802 / IAM 14324 / JCM 22182 / KY 12970)</name>
    <dbReference type="NCBI Taxonomy" id="764103"/>
    <lineage>
        <taxon>Eukaryota</taxon>
        <taxon>Fungi</taxon>
        <taxon>Dikarya</taxon>
        <taxon>Basidiomycota</taxon>
        <taxon>Pucciniomycotina</taxon>
        <taxon>Mixiomycetes</taxon>
        <taxon>Mixiales</taxon>
        <taxon>Mixiaceae</taxon>
        <taxon>Mixia</taxon>
    </lineage>
</organism>
<dbReference type="eggNOG" id="ENOG502RXIV">
    <property type="taxonomic scope" value="Eukaryota"/>
</dbReference>
<keyword evidence="2 4" id="KW-0479">Metal-binding</keyword>
<dbReference type="SUPFAM" id="SSF53056">
    <property type="entry name" value="beta-carbonic anhydrase, cab"/>
    <property type="match status" value="1"/>
</dbReference>
<comment type="function">
    <text evidence="5">Reversible hydration of carbon dioxide.</text>
</comment>
<feature type="binding site" evidence="4">
    <location>
        <position position="138"/>
    </location>
    <ligand>
        <name>Zn(2+)</name>
        <dbReference type="ChEBI" id="CHEBI:29105"/>
    </ligand>
</feature>
<reference evidence="6 7" key="2">
    <citation type="journal article" date="2012" name="Open Biol.">
        <title>Characteristics of nucleosomes and linker DNA regions on the genome of the basidiomycete Mixia osmundae revealed by mono- and dinucleosome mapping.</title>
        <authorList>
            <person name="Nishida H."/>
            <person name="Kondo S."/>
            <person name="Matsumoto T."/>
            <person name="Suzuki Y."/>
            <person name="Yoshikawa H."/>
            <person name="Taylor T.D."/>
            <person name="Sugiyama J."/>
        </authorList>
    </citation>
    <scope>NUCLEOTIDE SEQUENCE [LARGE SCALE GENOMIC DNA]</scope>
    <source>
        <strain evidence="7">CBS 9802 / IAM 14324 / JCM 22182 / KY 12970</strain>
    </source>
</reference>
<proteinExistence type="inferred from homology"/>
<evidence type="ECO:0000256" key="4">
    <source>
        <dbReference type="PIRSR" id="PIRSR601765-1"/>
    </source>
</evidence>
<dbReference type="HOGENOM" id="CLU_084253_1_1_1"/>
<feature type="binding site" evidence="4">
    <location>
        <position position="135"/>
    </location>
    <ligand>
        <name>Zn(2+)</name>
        <dbReference type="ChEBI" id="CHEBI:29105"/>
    </ligand>
</feature>
<gene>
    <name evidence="6" type="primary">Mo02594</name>
    <name evidence="6" type="ORF">E5Q_02594</name>
</gene>
<dbReference type="Pfam" id="PF00484">
    <property type="entry name" value="Pro_CA"/>
    <property type="match status" value="1"/>
</dbReference>
<dbReference type="GO" id="GO:0008270">
    <property type="term" value="F:zinc ion binding"/>
    <property type="evidence" value="ECO:0007669"/>
    <property type="project" value="UniProtKB-UniRule"/>
</dbReference>
<keyword evidence="7" id="KW-1185">Reference proteome</keyword>
<comment type="similarity">
    <text evidence="1 5">Belongs to the beta-class carbonic anhydrase family.</text>
</comment>
<dbReference type="GO" id="GO:0004089">
    <property type="term" value="F:carbonate dehydratase activity"/>
    <property type="evidence" value="ECO:0007669"/>
    <property type="project" value="UniProtKB-UniRule"/>
</dbReference>
<reference evidence="6 7" key="1">
    <citation type="journal article" date="2011" name="J. Gen. Appl. Microbiol.">
        <title>Draft genome sequencing of the enigmatic basidiomycete Mixia osmundae.</title>
        <authorList>
            <person name="Nishida H."/>
            <person name="Nagatsuka Y."/>
            <person name="Sugiyama J."/>
        </authorList>
    </citation>
    <scope>NUCLEOTIDE SEQUENCE [LARGE SCALE GENOMIC DNA]</scope>
    <source>
        <strain evidence="7">CBS 9802 / IAM 14324 / JCM 22182 / KY 12970</strain>
    </source>
</reference>
<feature type="binding site" evidence="4">
    <location>
        <position position="85"/>
    </location>
    <ligand>
        <name>Zn(2+)</name>
        <dbReference type="ChEBI" id="CHEBI:29105"/>
    </ligand>
</feature>
<dbReference type="PANTHER" id="PTHR43175">
    <property type="entry name" value="CARBONIC ANHYDRASE"/>
    <property type="match status" value="1"/>
</dbReference>
<evidence type="ECO:0000256" key="1">
    <source>
        <dbReference type="ARBA" id="ARBA00006217"/>
    </source>
</evidence>
<feature type="binding site" evidence="4">
    <location>
        <position position="83"/>
    </location>
    <ligand>
        <name>Zn(2+)</name>
        <dbReference type="ChEBI" id="CHEBI:29105"/>
    </ligand>
</feature>
<dbReference type="STRING" id="764103.G7DZC6"/>
<evidence type="ECO:0000313" key="7">
    <source>
        <dbReference type="Proteomes" id="UP000009131"/>
    </source>
</evidence>
<dbReference type="EMBL" id="BABT02000068">
    <property type="protein sequence ID" value="GAA95936.1"/>
    <property type="molecule type" value="Genomic_DNA"/>
</dbReference>
<dbReference type="AlphaFoldDB" id="G7DZC6"/>
<dbReference type="InterPro" id="IPR001765">
    <property type="entry name" value="Carbonic_anhydrase"/>
</dbReference>
<dbReference type="CDD" id="cd03379">
    <property type="entry name" value="beta_CA_cladeD"/>
    <property type="match status" value="1"/>
</dbReference>
<dbReference type="EC" id="4.2.1.1" evidence="5"/>
<dbReference type="OrthoDB" id="10248475at2759"/>
<protein>
    <recommendedName>
        <fullName evidence="5">Carbonic anhydrase</fullName>
        <ecNumber evidence="5">4.2.1.1</ecNumber>
    </recommendedName>
    <alternativeName>
        <fullName evidence="5">Carbonate dehydratase</fullName>
    </alternativeName>
</protein>
<evidence type="ECO:0000256" key="3">
    <source>
        <dbReference type="ARBA" id="ARBA00022833"/>
    </source>
</evidence>
<name>G7DZC6_MIXOS</name>
<dbReference type="Gene3D" id="3.40.1050.10">
    <property type="entry name" value="Carbonic anhydrase"/>
    <property type="match status" value="1"/>
</dbReference>
<dbReference type="SMART" id="SM00947">
    <property type="entry name" value="Pro_CA"/>
    <property type="match status" value="1"/>
</dbReference>
<sequence>MPGTLRIKLQTLHHMFEPAESAYTVLLLLQKRINLGNICLPDPEAHKMTASQAFEEANVGYVAQYNLGHLPIQPSRMVVIVTCMDARLDPARILGLAEGDAIVIRNAGGRVAEEMRSLIMTQQLLGVREIVVIHHTDCGVTKFTNDVVHSRVHEALHQDISDMDFMTFSDIDASIKDDVSFLRKSPLVSTGTLINGYNYNVSTGQISLVVSITT</sequence>
<dbReference type="InterPro" id="IPR036874">
    <property type="entry name" value="Carbonic_anhydrase_sf"/>
</dbReference>
<comment type="catalytic activity">
    <reaction evidence="5">
        <text>hydrogencarbonate + H(+) = CO2 + H2O</text>
        <dbReference type="Rhea" id="RHEA:10748"/>
        <dbReference type="ChEBI" id="CHEBI:15377"/>
        <dbReference type="ChEBI" id="CHEBI:15378"/>
        <dbReference type="ChEBI" id="CHEBI:16526"/>
        <dbReference type="ChEBI" id="CHEBI:17544"/>
        <dbReference type="EC" id="4.2.1.1"/>
    </reaction>
</comment>
<evidence type="ECO:0000256" key="5">
    <source>
        <dbReference type="RuleBase" id="RU003956"/>
    </source>
</evidence>
<dbReference type="Proteomes" id="UP000009131">
    <property type="component" value="Unassembled WGS sequence"/>
</dbReference>
<keyword evidence="5" id="KW-0456">Lyase</keyword>
<evidence type="ECO:0000313" key="6">
    <source>
        <dbReference type="EMBL" id="GAA95936.1"/>
    </source>
</evidence>
<comment type="cofactor">
    <cofactor evidence="4">
        <name>Zn(2+)</name>
        <dbReference type="ChEBI" id="CHEBI:29105"/>
    </cofactor>
    <text evidence="4">Binds 1 zinc ion per subunit.</text>
</comment>
<dbReference type="InParanoid" id="G7DZC6"/>
<comment type="caution">
    <text evidence="6">The sequence shown here is derived from an EMBL/GenBank/DDBJ whole genome shotgun (WGS) entry which is preliminary data.</text>
</comment>